<name>X1C819_9ZZZZ</name>
<proteinExistence type="predicted"/>
<gene>
    <name evidence="1" type="ORF">S01H4_42642</name>
</gene>
<dbReference type="AlphaFoldDB" id="X1C819"/>
<dbReference type="EMBL" id="BART01023438">
    <property type="protein sequence ID" value="GAG92538.1"/>
    <property type="molecule type" value="Genomic_DNA"/>
</dbReference>
<organism evidence="1">
    <name type="scientific">marine sediment metagenome</name>
    <dbReference type="NCBI Taxonomy" id="412755"/>
    <lineage>
        <taxon>unclassified sequences</taxon>
        <taxon>metagenomes</taxon>
        <taxon>ecological metagenomes</taxon>
    </lineage>
</organism>
<sequence length="95" mass="10977">MNKSSELLTNLELCAEDADKVRALIKQPGWKMIEEYFEILKDQYLNILKTERNLDKICYAQAVVNVIESLLFSMNAAILEGNEADKQIKEIKKKK</sequence>
<protein>
    <submittedName>
        <fullName evidence="1">Uncharacterized protein</fullName>
    </submittedName>
</protein>
<accession>X1C819</accession>
<comment type="caution">
    <text evidence="1">The sequence shown here is derived from an EMBL/GenBank/DDBJ whole genome shotgun (WGS) entry which is preliminary data.</text>
</comment>
<evidence type="ECO:0000313" key="1">
    <source>
        <dbReference type="EMBL" id="GAG92538.1"/>
    </source>
</evidence>
<reference evidence="1" key="1">
    <citation type="journal article" date="2014" name="Front. Microbiol.">
        <title>High frequency of phylogenetically diverse reductive dehalogenase-homologous genes in deep subseafloor sedimentary metagenomes.</title>
        <authorList>
            <person name="Kawai M."/>
            <person name="Futagami T."/>
            <person name="Toyoda A."/>
            <person name="Takaki Y."/>
            <person name="Nishi S."/>
            <person name="Hori S."/>
            <person name="Arai W."/>
            <person name="Tsubouchi T."/>
            <person name="Morono Y."/>
            <person name="Uchiyama I."/>
            <person name="Ito T."/>
            <person name="Fujiyama A."/>
            <person name="Inagaki F."/>
            <person name="Takami H."/>
        </authorList>
    </citation>
    <scope>NUCLEOTIDE SEQUENCE</scope>
    <source>
        <strain evidence="1">Expedition CK06-06</strain>
    </source>
</reference>